<gene>
    <name evidence="1" type="ORF">KCX74_08930</name>
</gene>
<dbReference type="AlphaFoldDB" id="A0A941DVG2"/>
<dbReference type="EMBL" id="JAGSOT010000022">
    <property type="protein sequence ID" value="MBR7796166.1"/>
    <property type="molecule type" value="Genomic_DNA"/>
</dbReference>
<name>A0A941DVG2_9BACI</name>
<evidence type="ECO:0000313" key="1">
    <source>
        <dbReference type="EMBL" id="MBR7796166.1"/>
    </source>
</evidence>
<proteinExistence type="predicted"/>
<dbReference type="RefSeq" id="WP_121605143.1">
    <property type="nucleotide sequence ID" value="NZ_BAAACY010000017.1"/>
</dbReference>
<keyword evidence="2" id="KW-1185">Reference proteome</keyword>
<reference evidence="1" key="1">
    <citation type="submission" date="2021-04" db="EMBL/GenBank/DDBJ databases">
        <title>Isolation and polyphasic classification of algal microorganism.</title>
        <authorList>
            <person name="Wang S."/>
        </authorList>
    </citation>
    <scope>NUCLEOTIDE SEQUENCE</scope>
    <source>
        <strain evidence="1">720a</strain>
    </source>
</reference>
<comment type="caution">
    <text evidence="1">The sequence shown here is derived from an EMBL/GenBank/DDBJ whole genome shotgun (WGS) entry which is preliminary data.</text>
</comment>
<sequence length="99" mass="11933">MAFGIDRKEILRWKNEINAGKIAFLTHYWIDNRFPGCTTVTKVGCKNVDQLISWGEPYGLMPQWIDRKLNYPHFDLFGEKQSEILRKEEQWEQIERFRL</sequence>
<accession>A0A941DVG2</accession>
<protein>
    <submittedName>
        <fullName evidence="1">Uncharacterized protein</fullName>
    </submittedName>
</protein>
<evidence type="ECO:0000313" key="2">
    <source>
        <dbReference type="Proteomes" id="UP000675284"/>
    </source>
</evidence>
<organism evidence="1 2">
    <name type="scientific">Virgibacillus salarius</name>
    <dbReference type="NCBI Taxonomy" id="447199"/>
    <lineage>
        <taxon>Bacteria</taxon>
        <taxon>Bacillati</taxon>
        <taxon>Bacillota</taxon>
        <taxon>Bacilli</taxon>
        <taxon>Bacillales</taxon>
        <taxon>Bacillaceae</taxon>
        <taxon>Virgibacillus</taxon>
    </lineage>
</organism>
<dbReference type="Proteomes" id="UP000675284">
    <property type="component" value="Unassembled WGS sequence"/>
</dbReference>